<evidence type="ECO:0000259" key="2">
    <source>
        <dbReference type="Pfam" id="PF08327"/>
    </source>
</evidence>
<dbReference type="AlphaFoldDB" id="A0A511AEU1"/>
<organism evidence="3 4">
    <name type="scientific">Microbacterium aerolatum</name>
    <dbReference type="NCBI Taxonomy" id="153731"/>
    <lineage>
        <taxon>Bacteria</taxon>
        <taxon>Bacillati</taxon>
        <taxon>Actinomycetota</taxon>
        <taxon>Actinomycetes</taxon>
        <taxon>Micrococcales</taxon>
        <taxon>Microbacteriaceae</taxon>
        <taxon>Microbacterium</taxon>
    </lineage>
</organism>
<proteinExistence type="inferred from homology"/>
<evidence type="ECO:0000313" key="3">
    <source>
        <dbReference type="EMBL" id="GEK86674.1"/>
    </source>
</evidence>
<keyword evidence="4" id="KW-1185">Reference proteome</keyword>
<dbReference type="SUPFAM" id="SSF55961">
    <property type="entry name" value="Bet v1-like"/>
    <property type="match status" value="1"/>
</dbReference>
<reference evidence="3 4" key="1">
    <citation type="submission" date="2019-07" db="EMBL/GenBank/DDBJ databases">
        <title>Whole genome shotgun sequence of Microbacterium aerolatum NBRC 103071.</title>
        <authorList>
            <person name="Hosoyama A."/>
            <person name="Uohara A."/>
            <person name="Ohji S."/>
            <person name="Ichikawa N."/>
        </authorList>
    </citation>
    <scope>NUCLEOTIDE SEQUENCE [LARGE SCALE GENOMIC DNA]</scope>
    <source>
        <strain evidence="3 4">NBRC 103071</strain>
    </source>
</reference>
<gene>
    <name evidence="3" type="ORF">MAE01_18500</name>
</gene>
<comment type="caution">
    <text evidence="3">The sequence shown here is derived from an EMBL/GenBank/DDBJ whole genome shotgun (WGS) entry which is preliminary data.</text>
</comment>
<evidence type="ECO:0000313" key="4">
    <source>
        <dbReference type="Proteomes" id="UP000321225"/>
    </source>
</evidence>
<dbReference type="InterPro" id="IPR013538">
    <property type="entry name" value="ASHA1/2-like_C"/>
</dbReference>
<dbReference type="Gene3D" id="3.30.530.20">
    <property type="match status" value="1"/>
</dbReference>
<dbReference type="RefSeq" id="WP_229718091.1">
    <property type="nucleotide sequence ID" value="NZ_BJUW01000007.1"/>
</dbReference>
<dbReference type="Pfam" id="PF08327">
    <property type="entry name" value="AHSA1"/>
    <property type="match status" value="1"/>
</dbReference>
<dbReference type="InterPro" id="IPR023393">
    <property type="entry name" value="START-like_dom_sf"/>
</dbReference>
<comment type="similarity">
    <text evidence="1">Belongs to the AHA1 family.</text>
</comment>
<dbReference type="EMBL" id="BJUW01000007">
    <property type="protein sequence ID" value="GEK86674.1"/>
    <property type="molecule type" value="Genomic_DNA"/>
</dbReference>
<protein>
    <recommendedName>
        <fullName evidence="2">Activator of Hsp90 ATPase homologue 1/2-like C-terminal domain-containing protein</fullName>
    </recommendedName>
</protein>
<accession>A0A511AEU1</accession>
<dbReference type="Proteomes" id="UP000321225">
    <property type="component" value="Unassembled WGS sequence"/>
</dbReference>
<sequence>MIRWLPPEGMTGRIEHWDLRTGGTYRLVLTYRDASGAPGKSNPDEDIVEGRFVEVAPDAHLVQEVEFESDDPRFAGVMRMTWAVTAGGDGSDVVFRAEEVPEGISAADHIEGLTSSLRNLAALLERPGDDG</sequence>
<name>A0A511AEU1_9MICO</name>
<feature type="domain" description="Activator of Hsp90 ATPase homologue 1/2-like C-terminal" evidence="2">
    <location>
        <begin position="3"/>
        <end position="125"/>
    </location>
</feature>
<evidence type="ECO:0000256" key="1">
    <source>
        <dbReference type="ARBA" id="ARBA00006817"/>
    </source>
</evidence>